<reference evidence="10" key="2">
    <citation type="submission" date="2020-11" db="EMBL/GenBank/DDBJ databases">
        <authorList>
            <person name="McCartney M.A."/>
            <person name="Auch B."/>
            <person name="Kono T."/>
            <person name="Mallez S."/>
            <person name="Becker A."/>
            <person name="Gohl D.M."/>
            <person name="Silverstein K.A.T."/>
            <person name="Koren S."/>
            <person name="Bechman K.B."/>
            <person name="Herman A."/>
            <person name="Abrahante J.E."/>
            <person name="Garbe J."/>
        </authorList>
    </citation>
    <scope>NUCLEOTIDE SEQUENCE</scope>
    <source>
        <strain evidence="10">Duluth1</strain>
        <tissue evidence="10">Whole animal</tissue>
    </source>
</reference>
<dbReference type="Gene3D" id="1.10.238.10">
    <property type="entry name" value="EF-hand"/>
    <property type="match status" value="1"/>
</dbReference>
<feature type="domain" description="Phosphatidylinositol-specific phospholipase C X" evidence="9">
    <location>
        <begin position="134"/>
        <end position="187"/>
    </location>
</feature>
<dbReference type="PANTHER" id="PTHR10336">
    <property type="entry name" value="PHOSPHOINOSITIDE-SPECIFIC PHOSPHOLIPASE C FAMILY PROTEIN"/>
    <property type="match status" value="1"/>
</dbReference>
<dbReference type="GO" id="GO:0004435">
    <property type="term" value="F:phosphatidylinositol-4,5-bisphosphate phospholipase C activity"/>
    <property type="evidence" value="ECO:0007669"/>
    <property type="project" value="UniProtKB-EC"/>
</dbReference>
<dbReference type="Proteomes" id="UP000828390">
    <property type="component" value="Unassembled WGS sequence"/>
</dbReference>
<dbReference type="GO" id="GO:0048015">
    <property type="term" value="P:phosphatidylinositol-mediated signaling"/>
    <property type="evidence" value="ECO:0007669"/>
    <property type="project" value="TreeGrafter"/>
</dbReference>
<evidence type="ECO:0000313" key="10">
    <source>
        <dbReference type="EMBL" id="KAH3894178.1"/>
    </source>
</evidence>
<dbReference type="PRINTS" id="PR00390">
    <property type="entry name" value="PHPHLIPASEC"/>
</dbReference>
<comment type="subcellular location">
    <subcellularLocation>
        <location evidence="2">Cytoplasm</location>
    </subcellularLocation>
</comment>
<evidence type="ECO:0000256" key="5">
    <source>
        <dbReference type="ARBA" id="ARBA00022963"/>
    </source>
</evidence>
<name>A0A9D4S899_DREPO</name>
<dbReference type="SUPFAM" id="SSF51695">
    <property type="entry name" value="PLC-like phosphodiesterases"/>
    <property type="match status" value="1"/>
</dbReference>
<dbReference type="FunFam" id="1.10.238.10:FF:000005">
    <property type="entry name" value="Phosphoinositide phospholipase C"/>
    <property type="match status" value="1"/>
</dbReference>
<dbReference type="InterPro" id="IPR017946">
    <property type="entry name" value="PLC-like_Pdiesterase_TIM-brl"/>
</dbReference>
<evidence type="ECO:0000259" key="9">
    <source>
        <dbReference type="SMART" id="SM00148"/>
    </source>
</evidence>
<sequence length="187" mass="21527">MEAGNLKYDTVLTEIENPKELEMSRDDGYKRGRLNSSEFVSLFKEISTRPEIYFLLVRYASNADYLSTDDLLLFLEAEQGMQRITKEKCLEVINKFEPSKEGTRKGHLGIDGFTYYLLSEECDIFEPEHHTVCQDMNQPLSHYFIASSHNTYLLEDQLKGPSSVDAYIRALKKGCRCIECELVNVDS</sequence>
<keyword evidence="5 8" id="KW-0442">Lipid degradation</keyword>
<protein>
    <recommendedName>
        <fullName evidence="8">Phosphoinositide phospholipase C</fullName>
        <ecNumber evidence="8">3.1.4.11</ecNumber>
    </recommendedName>
</protein>
<dbReference type="InterPro" id="IPR011992">
    <property type="entry name" value="EF-hand-dom_pair"/>
</dbReference>
<dbReference type="InterPro" id="IPR000909">
    <property type="entry name" value="PLipase_C_PInositol-sp_X_dom"/>
</dbReference>
<dbReference type="GO" id="GO:0051209">
    <property type="term" value="P:release of sequestered calcium ion into cytosol"/>
    <property type="evidence" value="ECO:0007669"/>
    <property type="project" value="TreeGrafter"/>
</dbReference>
<evidence type="ECO:0000256" key="3">
    <source>
        <dbReference type="ARBA" id="ARBA00022490"/>
    </source>
</evidence>
<evidence type="ECO:0000313" key="11">
    <source>
        <dbReference type="Proteomes" id="UP000828390"/>
    </source>
</evidence>
<dbReference type="PROSITE" id="PS50007">
    <property type="entry name" value="PIPLC_X_DOMAIN"/>
    <property type="match status" value="1"/>
</dbReference>
<organism evidence="10 11">
    <name type="scientific">Dreissena polymorpha</name>
    <name type="common">Zebra mussel</name>
    <name type="synonym">Mytilus polymorpha</name>
    <dbReference type="NCBI Taxonomy" id="45954"/>
    <lineage>
        <taxon>Eukaryota</taxon>
        <taxon>Metazoa</taxon>
        <taxon>Spiralia</taxon>
        <taxon>Lophotrochozoa</taxon>
        <taxon>Mollusca</taxon>
        <taxon>Bivalvia</taxon>
        <taxon>Autobranchia</taxon>
        <taxon>Heteroconchia</taxon>
        <taxon>Euheterodonta</taxon>
        <taxon>Imparidentia</taxon>
        <taxon>Neoheterodontei</taxon>
        <taxon>Myida</taxon>
        <taxon>Dreissenoidea</taxon>
        <taxon>Dreissenidae</taxon>
        <taxon>Dreissena</taxon>
    </lineage>
</organism>
<dbReference type="InterPro" id="IPR015359">
    <property type="entry name" value="PLC_EF-hand-like"/>
</dbReference>
<dbReference type="SUPFAM" id="SSF47473">
    <property type="entry name" value="EF-hand"/>
    <property type="match status" value="1"/>
</dbReference>
<dbReference type="InterPro" id="IPR001192">
    <property type="entry name" value="PI-PLC_fam"/>
</dbReference>
<keyword evidence="11" id="KW-1185">Reference proteome</keyword>
<dbReference type="GO" id="GO:0016042">
    <property type="term" value="P:lipid catabolic process"/>
    <property type="evidence" value="ECO:0007669"/>
    <property type="project" value="UniProtKB-KW"/>
</dbReference>
<keyword evidence="6 8" id="KW-0443">Lipid metabolism</keyword>
<dbReference type="SMART" id="SM00148">
    <property type="entry name" value="PLCXc"/>
    <property type="match status" value="1"/>
</dbReference>
<keyword evidence="7" id="KW-0807">Transducer</keyword>
<proteinExistence type="predicted"/>
<evidence type="ECO:0000256" key="6">
    <source>
        <dbReference type="ARBA" id="ARBA00023098"/>
    </source>
</evidence>
<dbReference type="AlphaFoldDB" id="A0A9D4S899"/>
<reference evidence="10" key="1">
    <citation type="journal article" date="2019" name="bioRxiv">
        <title>The Genome of the Zebra Mussel, Dreissena polymorpha: A Resource for Invasive Species Research.</title>
        <authorList>
            <person name="McCartney M.A."/>
            <person name="Auch B."/>
            <person name="Kono T."/>
            <person name="Mallez S."/>
            <person name="Zhang Y."/>
            <person name="Obille A."/>
            <person name="Becker A."/>
            <person name="Abrahante J.E."/>
            <person name="Garbe J."/>
            <person name="Badalamenti J.P."/>
            <person name="Herman A."/>
            <person name="Mangelson H."/>
            <person name="Liachko I."/>
            <person name="Sullivan S."/>
            <person name="Sone E.D."/>
            <person name="Koren S."/>
            <person name="Silverstein K.A.T."/>
            <person name="Beckman K.B."/>
            <person name="Gohl D.M."/>
        </authorList>
    </citation>
    <scope>NUCLEOTIDE SEQUENCE</scope>
    <source>
        <strain evidence="10">Duluth1</strain>
        <tissue evidence="10">Whole animal</tissue>
    </source>
</reference>
<evidence type="ECO:0000256" key="2">
    <source>
        <dbReference type="ARBA" id="ARBA00004496"/>
    </source>
</evidence>
<dbReference type="GO" id="GO:0005737">
    <property type="term" value="C:cytoplasm"/>
    <property type="evidence" value="ECO:0007669"/>
    <property type="project" value="UniProtKB-SubCell"/>
</dbReference>
<dbReference type="Pfam" id="PF00388">
    <property type="entry name" value="PI-PLC-X"/>
    <property type="match status" value="1"/>
</dbReference>
<keyword evidence="3" id="KW-0963">Cytoplasm</keyword>
<evidence type="ECO:0000256" key="4">
    <source>
        <dbReference type="ARBA" id="ARBA00022801"/>
    </source>
</evidence>
<accession>A0A9D4S899</accession>
<evidence type="ECO:0000256" key="7">
    <source>
        <dbReference type="ARBA" id="ARBA00023224"/>
    </source>
</evidence>
<dbReference type="PANTHER" id="PTHR10336:SF196">
    <property type="entry name" value="PHOSPHOINOSITIDE PHOSPHOLIPASE C"/>
    <property type="match status" value="1"/>
</dbReference>
<dbReference type="EMBL" id="JAIWYP010000001">
    <property type="protein sequence ID" value="KAH3894178.1"/>
    <property type="molecule type" value="Genomic_DNA"/>
</dbReference>
<evidence type="ECO:0000256" key="1">
    <source>
        <dbReference type="ARBA" id="ARBA00001195"/>
    </source>
</evidence>
<gene>
    <name evidence="10" type="ORF">DPMN_018335</name>
</gene>
<evidence type="ECO:0000256" key="8">
    <source>
        <dbReference type="RuleBase" id="RU361133"/>
    </source>
</evidence>
<dbReference type="GO" id="GO:0032228">
    <property type="term" value="P:regulation of synaptic transmission, GABAergic"/>
    <property type="evidence" value="ECO:0007669"/>
    <property type="project" value="TreeGrafter"/>
</dbReference>
<dbReference type="Pfam" id="PF09279">
    <property type="entry name" value="EF-hand_like"/>
    <property type="match status" value="1"/>
</dbReference>
<dbReference type="GO" id="GO:0007214">
    <property type="term" value="P:gamma-aminobutyric acid signaling pathway"/>
    <property type="evidence" value="ECO:0007669"/>
    <property type="project" value="TreeGrafter"/>
</dbReference>
<dbReference type="Gene3D" id="3.20.20.190">
    <property type="entry name" value="Phosphatidylinositol (PI) phosphodiesterase"/>
    <property type="match status" value="1"/>
</dbReference>
<comment type="caution">
    <text evidence="10">The sequence shown here is derived from an EMBL/GenBank/DDBJ whole genome shotgun (WGS) entry which is preliminary data.</text>
</comment>
<dbReference type="EC" id="3.1.4.11" evidence="8"/>
<dbReference type="GO" id="GO:0046488">
    <property type="term" value="P:phosphatidylinositol metabolic process"/>
    <property type="evidence" value="ECO:0007669"/>
    <property type="project" value="TreeGrafter"/>
</dbReference>
<dbReference type="FunFam" id="3.20.20.190:FF:000084">
    <property type="match status" value="1"/>
</dbReference>
<comment type="catalytic activity">
    <reaction evidence="1 8">
        <text>a 1,2-diacyl-sn-glycero-3-phospho-(1D-myo-inositol-4,5-bisphosphate) + H2O = 1D-myo-inositol 1,4,5-trisphosphate + a 1,2-diacyl-sn-glycerol + H(+)</text>
        <dbReference type="Rhea" id="RHEA:33179"/>
        <dbReference type="ChEBI" id="CHEBI:15377"/>
        <dbReference type="ChEBI" id="CHEBI:15378"/>
        <dbReference type="ChEBI" id="CHEBI:17815"/>
        <dbReference type="ChEBI" id="CHEBI:58456"/>
        <dbReference type="ChEBI" id="CHEBI:203600"/>
        <dbReference type="EC" id="3.1.4.11"/>
    </reaction>
</comment>
<keyword evidence="4 8" id="KW-0378">Hydrolase</keyword>